<dbReference type="OrthoDB" id="5829781at2"/>
<name>A0A0F5VEP1_9GAMM</name>
<dbReference type="Proteomes" id="UP000033633">
    <property type="component" value="Unassembled WGS sequence"/>
</dbReference>
<sequence length="114" mass="12109">MLNSMINKAAIIAAFCFYPSLAISQTEKPFDLSCRLDGDSVTIMMRSEGGDRVAYSLVSGNGNKMRSAVSGSSTSRMSLNKAQFPVSITVDTAGKTSVLAVSDDCQITHQTPHA</sequence>
<keyword evidence="2" id="KW-1185">Reference proteome</keyword>
<evidence type="ECO:0000313" key="2">
    <source>
        <dbReference type="Proteomes" id="UP000033633"/>
    </source>
</evidence>
<protein>
    <submittedName>
        <fullName evidence="1">Uncharacterized protein</fullName>
    </submittedName>
</protein>
<dbReference type="PATRIC" id="fig|265726.11.peg.3000"/>
<comment type="caution">
    <text evidence="1">The sequence shown here is derived from an EMBL/GenBank/DDBJ whole genome shotgun (WGS) entry which is preliminary data.</text>
</comment>
<dbReference type="AlphaFoldDB" id="A0A0F5VEP1"/>
<proteinExistence type="predicted"/>
<organism evidence="1 2">
    <name type="scientific">Photobacterium halotolerans</name>
    <dbReference type="NCBI Taxonomy" id="265726"/>
    <lineage>
        <taxon>Bacteria</taxon>
        <taxon>Pseudomonadati</taxon>
        <taxon>Pseudomonadota</taxon>
        <taxon>Gammaproteobacteria</taxon>
        <taxon>Vibrionales</taxon>
        <taxon>Vibrionaceae</taxon>
        <taxon>Photobacterium</taxon>
    </lineage>
</organism>
<dbReference type="EMBL" id="JWYV01000003">
    <property type="protein sequence ID" value="KKD00579.1"/>
    <property type="molecule type" value="Genomic_DNA"/>
</dbReference>
<reference evidence="1 2" key="1">
    <citation type="submission" date="2014-12" db="EMBL/GenBank/DDBJ databases">
        <title>Mercury Reductase activity and rhizosphere competence traits in the genome of root associated Photobacterium halotolerans MELD1.</title>
        <authorList>
            <person name="Mathew D.C."/>
            <person name="Huang C.-C."/>
        </authorList>
    </citation>
    <scope>NUCLEOTIDE SEQUENCE [LARGE SCALE GENOMIC DNA]</scope>
    <source>
        <strain evidence="1 2">MELD1</strain>
    </source>
</reference>
<accession>A0A0F5VEP1</accession>
<dbReference type="STRING" id="265726.KY46_05535"/>
<evidence type="ECO:0000313" key="1">
    <source>
        <dbReference type="EMBL" id="KKD00579.1"/>
    </source>
</evidence>
<gene>
    <name evidence="1" type="ORF">KY46_05535</name>
</gene>
<dbReference type="RefSeq" id="WP_046219650.1">
    <property type="nucleotide sequence ID" value="NZ_JWYV01000003.1"/>
</dbReference>